<name>A0A1Q8EJ23_9PSED</name>
<dbReference type="InterPro" id="IPR024983">
    <property type="entry name" value="CHAT_dom"/>
</dbReference>
<dbReference type="Proteomes" id="UP000185578">
    <property type="component" value="Unassembled WGS sequence"/>
</dbReference>
<reference evidence="2 3" key="1">
    <citation type="submission" date="2016-12" db="EMBL/GenBank/DDBJ databases">
        <authorList>
            <person name="Song W.-J."/>
            <person name="Kurnit D.M."/>
        </authorList>
    </citation>
    <scope>NUCLEOTIDE SEQUENCE [LARGE SCALE GENOMIC DNA]</scope>
    <source>
        <strain evidence="2 3">PCL1601</strain>
    </source>
</reference>
<proteinExistence type="predicted"/>
<organism evidence="2 3">
    <name type="scientific">Pseudomonas chlororaphis</name>
    <dbReference type="NCBI Taxonomy" id="587753"/>
    <lineage>
        <taxon>Bacteria</taxon>
        <taxon>Pseudomonadati</taxon>
        <taxon>Pseudomonadota</taxon>
        <taxon>Gammaproteobacteria</taxon>
        <taxon>Pseudomonadales</taxon>
        <taxon>Pseudomonadaceae</taxon>
        <taxon>Pseudomonas</taxon>
    </lineage>
</organism>
<evidence type="ECO:0000313" key="3">
    <source>
        <dbReference type="Proteomes" id="UP000185578"/>
    </source>
</evidence>
<gene>
    <name evidence="2" type="ORF">BTN82_23830</name>
</gene>
<comment type="caution">
    <text evidence="2">The sequence shown here is derived from an EMBL/GenBank/DDBJ whole genome shotgun (WGS) entry which is preliminary data.</text>
</comment>
<dbReference type="EMBL" id="MSCT01000020">
    <property type="protein sequence ID" value="OLF51777.1"/>
    <property type="molecule type" value="Genomic_DNA"/>
</dbReference>
<evidence type="ECO:0000313" key="2">
    <source>
        <dbReference type="EMBL" id="OLF51777.1"/>
    </source>
</evidence>
<dbReference type="Pfam" id="PF12770">
    <property type="entry name" value="CHAT"/>
    <property type="match status" value="1"/>
</dbReference>
<sequence length="184" mass="20598">MTKGVCIIECVCEDDPGSEGKVLKEIFNLMQVKSKLIRVRSIKQLLKALAQTEMTHVHIATHGAVTKNKRFVGWWTHDGEGSHAKLRENAISLKGTTVVSTACQSGSRTFARLLTQELGCKNYIAPTGSPSFHSAALFAHIYYHKLFKTKKTVRKAFVSYAKRYRNPHEFTLFKGSSQSPAKKK</sequence>
<dbReference type="AlphaFoldDB" id="A0A1Q8EJ23"/>
<protein>
    <recommendedName>
        <fullName evidence="1">CHAT domain-containing protein</fullName>
    </recommendedName>
</protein>
<accession>A0A1Q8EJ23</accession>
<feature type="domain" description="CHAT" evidence="1">
    <location>
        <begin position="18"/>
        <end position="113"/>
    </location>
</feature>
<dbReference type="RefSeq" id="WP_075121534.1">
    <property type="nucleotide sequence ID" value="NZ_MSCT01000020.1"/>
</dbReference>
<evidence type="ECO:0000259" key="1">
    <source>
        <dbReference type="Pfam" id="PF12770"/>
    </source>
</evidence>